<feature type="DNA-binding region" description="H-T-H motif" evidence="2">
    <location>
        <begin position="33"/>
        <end position="52"/>
    </location>
</feature>
<feature type="domain" description="HTH tetR-type" evidence="3">
    <location>
        <begin position="11"/>
        <end position="70"/>
    </location>
</feature>
<comment type="caution">
    <text evidence="4">The sequence shown here is derived from an EMBL/GenBank/DDBJ whole genome shotgun (WGS) entry which is preliminary data.</text>
</comment>
<dbReference type="PROSITE" id="PS50977">
    <property type="entry name" value="HTH_TETR_2"/>
    <property type="match status" value="1"/>
</dbReference>
<dbReference type="PANTHER" id="PTHR30055:SF226">
    <property type="entry name" value="HTH-TYPE TRANSCRIPTIONAL REGULATOR PKSA"/>
    <property type="match status" value="1"/>
</dbReference>
<accession>A0A417XWZ1</accession>
<dbReference type="PROSITE" id="PS01081">
    <property type="entry name" value="HTH_TETR_1"/>
    <property type="match status" value="1"/>
</dbReference>
<evidence type="ECO:0000256" key="2">
    <source>
        <dbReference type="PROSITE-ProRule" id="PRU00335"/>
    </source>
</evidence>
<reference evidence="4 5" key="1">
    <citation type="submission" date="2018-09" db="EMBL/GenBank/DDBJ databases">
        <title>Genome sequencing of Nocardioides immobilis CCTCC AB 2017083 for comparison to Nocardioides silvaticus.</title>
        <authorList>
            <person name="Li C."/>
            <person name="Wang G."/>
        </authorList>
    </citation>
    <scope>NUCLEOTIDE SEQUENCE [LARGE SCALE GENOMIC DNA]</scope>
    <source>
        <strain evidence="4 5">CCTCC AB 2017083</strain>
    </source>
</reference>
<dbReference type="InterPro" id="IPR023772">
    <property type="entry name" value="DNA-bd_HTH_TetR-type_CS"/>
</dbReference>
<dbReference type="PRINTS" id="PR00455">
    <property type="entry name" value="HTHTETR"/>
</dbReference>
<evidence type="ECO:0000313" key="4">
    <source>
        <dbReference type="EMBL" id="RHW24770.1"/>
    </source>
</evidence>
<dbReference type="InterPro" id="IPR001647">
    <property type="entry name" value="HTH_TetR"/>
</dbReference>
<keyword evidence="5" id="KW-1185">Reference proteome</keyword>
<dbReference type="InterPro" id="IPR036271">
    <property type="entry name" value="Tet_transcr_reg_TetR-rel_C_sf"/>
</dbReference>
<proteinExistence type="predicted"/>
<name>A0A417XWZ1_9ACTN</name>
<keyword evidence="1 2" id="KW-0238">DNA-binding</keyword>
<dbReference type="Gene3D" id="1.10.357.10">
    <property type="entry name" value="Tetracycline Repressor, domain 2"/>
    <property type="match status" value="1"/>
</dbReference>
<evidence type="ECO:0000313" key="5">
    <source>
        <dbReference type="Proteomes" id="UP000283644"/>
    </source>
</evidence>
<evidence type="ECO:0000256" key="1">
    <source>
        <dbReference type="ARBA" id="ARBA00023125"/>
    </source>
</evidence>
<dbReference type="SUPFAM" id="SSF46689">
    <property type="entry name" value="Homeodomain-like"/>
    <property type="match status" value="1"/>
</dbReference>
<dbReference type="GO" id="GO:0003700">
    <property type="term" value="F:DNA-binding transcription factor activity"/>
    <property type="evidence" value="ECO:0007669"/>
    <property type="project" value="TreeGrafter"/>
</dbReference>
<dbReference type="Pfam" id="PF00440">
    <property type="entry name" value="TetR_N"/>
    <property type="match status" value="1"/>
</dbReference>
<protein>
    <submittedName>
        <fullName evidence="4">TetR/AcrR family transcriptional regulator</fullName>
    </submittedName>
</protein>
<organism evidence="4 5">
    <name type="scientific">Nocardioides immobilis</name>
    <dbReference type="NCBI Taxonomy" id="2049295"/>
    <lineage>
        <taxon>Bacteria</taxon>
        <taxon>Bacillati</taxon>
        <taxon>Actinomycetota</taxon>
        <taxon>Actinomycetes</taxon>
        <taxon>Propionibacteriales</taxon>
        <taxon>Nocardioidaceae</taxon>
        <taxon>Nocardioides</taxon>
    </lineage>
</organism>
<gene>
    <name evidence="4" type="ORF">D0Z08_22620</name>
</gene>
<dbReference type="EMBL" id="QXGH01000029">
    <property type="protein sequence ID" value="RHW24770.1"/>
    <property type="molecule type" value="Genomic_DNA"/>
</dbReference>
<dbReference type="PANTHER" id="PTHR30055">
    <property type="entry name" value="HTH-TYPE TRANSCRIPTIONAL REGULATOR RUTR"/>
    <property type="match status" value="1"/>
</dbReference>
<dbReference type="AlphaFoldDB" id="A0A417XWZ1"/>
<dbReference type="GO" id="GO:0000976">
    <property type="term" value="F:transcription cis-regulatory region binding"/>
    <property type="evidence" value="ECO:0007669"/>
    <property type="project" value="TreeGrafter"/>
</dbReference>
<dbReference type="OrthoDB" id="70491at2"/>
<dbReference type="SUPFAM" id="SSF48498">
    <property type="entry name" value="Tetracyclin repressor-like, C-terminal domain"/>
    <property type="match status" value="1"/>
</dbReference>
<dbReference type="InterPro" id="IPR050109">
    <property type="entry name" value="HTH-type_TetR-like_transc_reg"/>
</dbReference>
<dbReference type="InterPro" id="IPR009057">
    <property type="entry name" value="Homeodomain-like_sf"/>
</dbReference>
<dbReference type="Proteomes" id="UP000283644">
    <property type="component" value="Unassembled WGS sequence"/>
</dbReference>
<evidence type="ECO:0000259" key="3">
    <source>
        <dbReference type="PROSITE" id="PS50977"/>
    </source>
</evidence>
<dbReference type="RefSeq" id="WP_118927544.1">
    <property type="nucleotide sequence ID" value="NZ_QXGH01000029.1"/>
</dbReference>
<sequence length="205" mass="22688">MTSKQSRLPAPERREKILAAALEVFSERGYSASVGEIATAAGVTRTVLYYYFPAKNDLFIAVLESLLTQVLKYVAPAAAEADAHEDRARAVIGALIRFAEDNPRSWKIIFTQVEDTDPEVAEVLATMEEMGRQTALLLFAEEIDELGLDLDHPRTQVMAELLFGGAAQVMRWWSAHPEIPRAVVERAVFDLVWNGVAGVTRMPDA</sequence>